<dbReference type="Proteomes" id="UP000183945">
    <property type="component" value="Unassembled WGS sequence"/>
</dbReference>
<reference evidence="2" key="1">
    <citation type="submission" date="2016-11" db="EMBL/GenBank/DDBJ databases">
        <authorList>
            <person name="Varghese N."/>
            <person name="Submissions S."/>
        </authorList>
    </citation>
    <scope>NUCLEOTIDE SEQUENCE [LARGE SCALE GENOMIC DNA]</scope>
    <source>
        <strain evidence="2">DSM 24579</strain>
    </source>
</reference>
<dbReference type="STRING" id="1073325.SAMN05444483_103250"/>
<keyword evidence="2" id="KW-1185">Reference proteome</keyword>
<evidence type="ECO:0000313" key="2">
    <source>
        <dbReference type="Proteomes" id="UP000183945"/>
    </source>
</evidence>
<sequence>MQFYNNLKTNVLIMIYIYGESLINFKNINYESTKSSSNIL</sequence>
<evidence type="ECO:0000313" key="1">
    <source>
        <dbReference type="EMBL" id="SHF92444.1"/>
    </source>
</evidence>
<proteinExistence type="predicted"/>
<name>A0A1M5FLZ1_SALEC</name>
<protein>
    <submittedName>
        <fullName evidence="1">Uncharacterized protein</fullName>
    </submittedName>
</protein>
<dbReference type="AlphaFoldDB" id="A0A1M5FLZ1"/>
<dbReference type="EMBL" id="FQVT01000003">
    <property type="protein sequence ID" value="SHF92444.1"/>
    <property type="molecule type" value="Genomic_DNA"/>
</dbReference>
<gene>
    <name evidence="1" type="ORF">SAMN05444483_103250</name>
</gene>
<organism evidence="1 2">
    <name type="scientific">Salegentibacter echinorum</name>
    <dbReference type="NCBI Taxonomy" id="1073325"/>
    <lineage>
        <taxon>Bacteria</taxon>
        <taxon>Pseudomonadati</taxon>
        <taxon>Bacteroidota</taxon>
        <taxon>Flavobacteriia</taxon>
        <taxon>Flavobacteriales</taxon>
        <taxon>Flavobacteriaceae</taxon>
        <taxon>Salegentibacter</taxon>
    </lineage>
</organism>
<accession>A0A1M5FLZ1</accession>